<dbReference type="OrthoDB" id="9800645at2"/>
<dbReference type="SMART" id="SM00866">
    <property type="entry name" value="UTRA"/>
    <property type="match status" value="1"/>
</dbReference>
<dbReference type="PANTHER" id="PTHR44846">
    <property type="entry name" value="MANNOSYL-D-GLYCERATE TRANSPORT/METABOLISM SYSTEM REPRESSOR MNGR-RELATED"/>
    <property type="match status" value="1"/>
</dbReference>
<evidence type="ECO:0000313" key="5">
    <source>
        <dbReference type="EMBL" id="AJY45451.1"/>
    </source>
</evidence>
<keyword evidence="1" id="KW-0805">Transcription regulation</keyword>
<dbReference type="EMBL" id="CP010803">
    <property type="protein sequence ID" value="AJY45451.1"/>
    <property type="molecule type" value="Genomic_DNA"/>
</dbReference>
<protein>
    <submittedName>
        <fullName evidence="5">Transcriptional regulator</fullName>
    </submittedName>
</protein>
<evidence type="ECO:0000259" key="4">
    <source>
        <dbReference type="PROSITE" id="PS50949"/>
    </source>
</evidence>
<dbReference type="InterPro" id="IPR036390">
    <property type="entry name" value="WH_DNA-bd_sf"/>
</dbReference>
<dbReference type="SUPFAM" id="SSF64288">
    <property type="entry name" value="Chorismate lyase-like"/>
    <property type="match status" value="1"/>
</dbReference>
<dbReference type="Proteomes" id="UP000032611">
    <property type="component" value="Chromosome"/>
</dbReference>
<feature type="domain" description="HTH gntR-type" evidence="4">
    <location>
        <begin position="10"/>
        <end position="76"/>
    </location>
</feature>
<accession>A0A0D5LMU4</accession>
<dbReference type="Gene3D" id="3.40.1410.10">
    <property type="entry name" value="Chorismate lyase-like"/>
    <property type="match status" value="1"/>
</dbReference>
<keyword evidence="2" id="KW-0238">DNA-binding</keyword>
<dbReference type="Gene3D" id="1.10.10.10">
    <property type="entry name" value="Winged helix-like DNA-binding domain superfamily/Winged helix DNA-binding domain"/>
    <property type="match status" value="1"/>
</dbReference>
<dbReference type="InterPro" id="IPR012702">
    <property type="entry name" value="CP_lyase_PhnF"/>
</dbReference>
<gene>
    <name evidence="5" type="ORF">TM49_06665</name>
</gene>
<sequence length="241" mass="26110">MAALERVNGVALWRQIADSIRQSIASGEYSGTIPPETLLAERFGVNRHTVRAAVSALSREGVLRSERGRGTFIIRQDSYVFPISRRTRFSEGLSEQARVFDGALLGADQEMADAALARRLSLEAGAPVIRLETLRRADGIALSRATSWFPAGRFAGIADAYREEGSITRAFRRLGLADYVRRETEVTASHASPDDCLALGLSAGAIVLVAQSLNTDLDGVPVQYAVTRFAADRVRLAMDTG</sequence>
<evidence type="ECO:0000256" key="2">
    <source>
        <dbReference type="ARBA" id="ARBA00023125"/>
    </source>
</evidence>
<proteinExistence type="predicted"/>
<dbReference type="PANTHER" id="PTHR44846:SF1">
    <property type="entry name" value="MANNOSYL-D-GLYCERATE TRANSPORT_METABOLISM SYSTEM REPRESSOR MNGR-RELATED"/>
    <property type="match status" value="1"/>
</dbReference>
<organism evidence="5 6">
    <name type="scientific">Martelella endophytica</name>
    <dbReference type="NCBI Taxonomy" id="1486262"/>
    <lineage>
        <taxon>Bacteria</taxon>
        <taxon>Pseudomonadati</taxon>
        <taxon>Pseudomonadota</taxon>
        <taxon>Alphaproteobacteria</taxon>
        <taxon>Hyphomicrobiales</taxon>
        <taxon>Aurantimonadaceae</taxon>
        <taxon>Martelella</taxon>
    </lineage>
</organism>
<evidence type="ECO:0000256" key="3">
    <source>
        <dbReference type="ARBA" id="ARBA00023163"/>
    </source>
</evidence>
<dbReference type="SMART" id="SM00345">
    <property type="entry name" value="HTH_GNTR"/>
    <property type="match status" value="1"/>
</dbReference>
<dbReference type="InterPro" id="IPR011663">
    <property type="entry name" value="UTRA"/>
</dbReference>
<dbReference type="STRING" id="1486262.TM49_06665"/>
<dbReference type="PATRIC" id="fig|1486262.3.peg.1370"/>
<dbReference type="InterPro" id="IPR036388">
    <property type="entry name" value="WH-like_DNA-bd_sf"/>
</dbReference>
<dbReference type="InterPro" id="IPR028978">
    <property type="entry name" value="Chorismate_lyase_/UTRA_dom_sf"/>
</dbReference>
<dbReference type="CDD" id="cd07377">
    <property type="entry name" value="WHTH_GntR"/>
    <property type="match status" value="1"/>
</dbReference>
<evidence type="ECO:0000313" key="6">
    <source>
        <dbReference type="Proteomes" id="UP000032611"/>
    </source>
</evidence>
<dbReference type="InterPro" id="IPR050679">
    <property type="entry name" value="Bact_HTH_transcr_reg"/>
</dbReference>
<dbReference type="PROSITE" id="PS50949">
    <property type="entry name" value="HTH_GNTR"/>
    <property type="match status" value="1"/>
</dbReference>
<dbReference type="Pfam" id="PF07702">
    <property type="entry name" value="UTRA"/>
    <property type="match status" value="1"/>
</dbReference>
<evidence type="ECO:0000256" key="1">
    <source>
        <dbReference type="ARBA" id="ARBA00023015"/>
    </source>
</evidence>
<reference evidence="5 6" key="1">
    <citation type="journal article" date="2015" name="Genome Announc.">
        <title>Complete genome sequence of Martelella endophytica YC6887, which has antifungal activity associated with a halophyte.</title>
        <authorList>
            <person name="Khan A."/>
            <person name="Khan H."/>
            <person name="Chung E.J."/>
            <person name="Hossain M.T."/>
            <person name="Chung Y.R."/>
        </authorList>
    </citation>
    <scope>NUCLEOTIDE SEQUENCE [LARGE SCALE GENOMIC DNA]</scope>
    <source>
        <strain evidence="5">YC6887</strain>
    </source>
</reference>
<dbReference type="SUPFAM" id="SSF46785">
    <property type="entry name" value="Winged helix' DNA-binding domain"/>
    <property type="match status" value="1"/>
</dbReference>
<dbReference type="Pfam" id="PF00392">
    <property type="entry name" value="GntR"/>
    <property type="match status" value="1"/>
</dbReference>
<dbReference type="InterPro" id="IPR000524">
    <property type="entry name" value="Tscrpt_reg_HTH_GntR"/>
</dbReference>
<dbReference type="NCBIfam" id="TIGR02325">
    <property type="entry name" value="C_P_lyase_phnF"/>
    <property type="match status" value="1"/>
</dbReference>
<keyword evidence="6" id="KW-1185">Reference proteome</keyword>
<dbReference type="GO" id="GO:0003700">
    <property type="term" value="F:DNA-binding transcription factor activity"/>
    <property type="evidence" value="ECO:0007669"/>
    <property type="project" value="InterPro"/>
</dbReference>
<dbReference type="AlphaFoldDB" id="A0A0D5LMU4"/>
<dbReference type="GO" id="GO:0003677">
    <property type="term" value="F:DNA binding"/>
    <property type="evidence" value="ECO:0007669"/>
    <property type="project" value="UniProtKB-KW"/>
</dbReference>
<dbReference type="GO" id="GO:0045892">
    <property type="term" value="P:negative regulation of DNA-templated transcription"/>
    <property type="evidence" value="ECO:0007669"/>
    <property type="project" value="TreeGrafter"/>
</dbReference>
<name>A0A0D5LMU4_MAREN</name>
<dbReference type="HOGENOM" id="CLU_063236_2_2_5"/>
<keyword evidence="3" id="KW-0804">Transcription</keyword>
<dbReference type="PRINTS" id="PR00035">
    <property type="entry name" value="HTHGNTR"/>
</dbReference>
<dbReference type="KEGG" id="mey:TM49_06665"/>